<comment type="caution">
    <text evidence="2">The sequence shown here is derived from an EMBL/GenBank/DDBJ whole genome shotgun (WGS) entry which is preliminary data.</text>
</comment>
<gene>
    <name evidence="2" type="ORF">K933_13676</name>
</gene>
<keyword evidence="1" id="KW-1133">Transmembrane helix</keyword>
<evidence type="ECO:0000256" key="1">
    <source>
        <dbReference type="SAM" id="Phobius"/>
    </source>
</evidence>
<dbReference type="Proteomes" id="UP000017840">
    <property type="component" value="Unassembled WGS sequence"/>
</dbReference>
<reference evidence="2 3" key="1">
    <citation type="journal article" date="2013" name="Genome Announc.">
        <title>Draft Genome Sequence of 'Candidatus Halobonum tyrrellensis' Strain G22, Isolated from the Hypersaline Waters of Lake Tyrrell, Australia.</title>
        <authorList>
            <person name="Ugalde J.A."/>
            <person name="Narasingarao P."/>
            <person name="Kuo S."/>
            <person name="Podell S."/>
            <person name="Allen E.E."/>
        </authorList>
    </citation>
    <scope>NUCLEOTIDE SEQUENCE [LARGE SCALE GENOMIC DNA]</scope>
    <source>
        <strain evidence="2 3">G22</strain>
    </source>
</reference>
<name>V4GR46_9EURY</name>
<keyword evidence="1" id="KW-0472">Membrane</keyword>
<dbReference type="EMBL" id="ASGZ01000057">
    <property type="protein sequence ID" value="ESP87526.1"/>
    <property type="molecule type" value="Genomic_DNA"/>
</dbReference>
<evidence type="ECO:0000313" key="3">
    <source>
        <dbReference type="Proteomes" id="UP000017840"/>
    </source>
</evidence>
<accession>V4GR46</accession>
<keyword evidence="3" id="KW-1185">Reference proteome</keyword>
<evidence type="ECO:0000313" key="2">
    <source>
        <dbReference type="EMBL" id="ESP87526.1"/>
    </source>
</evidence>
<dbReference type="AlphaFoldDB" id="V4GR46"/>
<organism evidence="2 3">
    <name type="scientific">Candidatus Halobonum tyrrellensis G22</name>
    <dbReference type="NCBI Taxonomy" id="1324957"/>
    <lineage>
        <taxon>Archaea</taxon>
        <taxon>Methanobacteriati</taxon>
        <taxon>Methanobacteriota</taxon>
        <taxon>Stenosarchaea group</taxon>
        <taxon>Halobacteria</taxon>
        <taxon>Halobacteriales</taxon>
        <taxon>Haloferacaceae</taxon>
        <taxon>Candidatus Halobonum</taxon>
    </lineage>
</organism>
<sequence length="92" mass="9360">MVRWNAAVFEASTRRLLRDLAVTALVSLVPVLDAANGLSVSWPAVGAGVAVSGVAAGLVATSTGRRLDAWGGRTTLPERTPLVGVLALPVVA</sequence>
<keyword evidence="1" id="KW-0812">Transmembrane</keyword>
<dbReference type="RefSeq" id="WP_023395309.1">
    <property type="nucleotide sequence ID" value="NZ_ASGZ01000057.1"/>
</dbReference>
<feature type="transmembrane region" description="Helical" evidence="1">
    <location>
        <begin position="44"/>
        <end position="63"/>
    </location>
</feature>
<proteinExistence type="predicted"/>
<protein>
    <submittedName>
        <fullName evidence="2">Uncharacterized protein</fullName>
    </submittedName>
</protein>